<dbReference type="EMBL" id="LUCM01009820">
    <property type="protein sequence ID" value="KAA0186343.1"/>
    <property type="molecule type" value="Genomic_DNA"/>
</dbReference>
<evidence type="ECO:0000313" key="2">
    <source>
        <dbReference type="Proteomes" id="UP000728185"/>
    </source>
</evidence>
<reference evidence="1" key="1">
    <citation type="submission" date="2019-05" db="EMBL/GenBank/DDBJ databases">
        <title>Annotation for the trematode Fasciolopsis buski.</title>
        <authorList>
            <person name="Choi Y.-J."/>
        </authorList>
    </citation>
    <scope>NUCLEOTIDE SEQUENCE</scope>
    <source>
        <strain evidence="1">HT</strain>
        <tissue evidence="1">Whole worm</tissue>
    </source>
</reference>
<keyword evidence="2" id="KW-1185">Reference proteome</keyword>
<dbReference type="OrthoDB" id="21463at2759"/>
<organism evidence="1 2">
    <name type="scientific">Fasciolopsis buskii</name>
    <dbReference type="NCBI Taxonomy" id="27845"/>
    <lineage>
        <taxon>Eukaryota</taxon>
        <taxon>Metazoa</taxon>
        <taxon>Spiralia</taxon>
        <taxon>Lophotrochozoa</taxon>
        <taxon>Platyhelminthes</taxon>
        <taxon>Trematoda</taxon>
        <taxon>Digenea</taxon>
        <taxon>Plagiorchiida</taxon>
        <taxon>Echinostomata</taxon>
        <taxon>Echinostomatoidea</taxon>
        <taxon>Fasciolidae</taxon>
        <taxon>Fasciolopsis</taxon>
    </lineage>
</organism>
<sequence>MWLPFYLYDYRDYYTDLKPDQLEALLKASGFVPSASIGSPHAVPVNPSTARLNELPAAVQDVLLRTSGTIPHAREYVPMEAKTDWSRPRVPNRYKMEEEHKARVNKIRRSRTLLLDV</sequence>
<accession>A0A8E0RL95</accession>
<dbReference type="AlphaFoldDB" id="A0A8E0RL95"/>
<comment type="caution">
    <text evidence="1">The sequence shown here is derived from an EMBL/GenBank/DDBJ whole genome shotgun (WGS) entry which is preliminary data.</text>
</comment>
<proteinExistence type="predicted"/>
<protein>
    <submittedName>
        <fullName evidence="1">Uncharacterized protein</fullName>
    </submittedName>
</protein>
<name>A0A8E0RL95_9TREM</name>
<evidence type="ECO:0000313" key="1">
    <source>
        <dbReference type="EMBL" id="KAA0186343.1"/>
    </source>
</evidence>
<dbReference type="Proteomes" id="UP000728185">
    <property type="component" value="Unassembled WGS sequence"/>
</dbReference>
<gene>
    <name evidence="1" type="ORF">FBUS_01806</name>
</gene>